<dbReference type="Gene3D" id="1.20.1280.50">
    <property type="match status" value="1"/>
</dbReference>
<gene>
    <name evidence="2" type="ORF">QBC47DRAFT_68044</name>
</gene>
<proteinExistence type="predicted"/>
<dbReference type="CDD" id="cd09917">
    <property type="entry name" value="F-box_SF"/>
    <property type="match status" value="1"/>
</dbReference>
<evidence type="ECO:0000259" key="1">
    <source>
        <dbReference type="PROSITE" id="PS50181"/>
    </source>
</evidence>
<dbReference type="AlphaFoldDB" id="A0AAJ0B5Q9"/>
<reference evidence="2" key="1">
    <citation type="submission" date="2023-06" db="EMBL/GenBank/DDBJ databases">
        <title>Genome-scale phylogeny and comparative genomics of the fungal order Sordariales.</title>
        <authorList>
            <consortium name="Lawrence Berkeley National Laboratory"/>
            <person name="Hensen N."/>
            <person name="Bonometti L."/>
            <person name="Westerberg I."/>
            <person name="Brannstrom I.O."/>
            <person name="Guillou S."/>
            <person name="Cros-Aarteil S."/>
            <person name="Calhoun S."/>
            <person name="Haridas S."/>
            <person name="Kuo A."/>
            <person name="Mondo S."/>
            <person name="Pangilinan J."/>
            <person name="Riley R."/>
            <person name="Labutti K."/>
            <person name="Andreopoulos B."/>
            <person name="Lipzen A."/>
            <person name="Chen C."/>
            <person name="Yanf M."/>
            <person name="Daum C."/>
            <person name="Ng V."/>
            <person name="Clum A."/>
            <person name="Steindorff A."/>
            <person name="Ohm R."/>
            <person name="Martin F."/>
            <person name="Silar P."/>
            <person name="Natvig D."/>
            <person name="Lalanne C."/>
            <person name="Gautier V."/>
            <person name="Ament-Velasquez S.L."/>
            <person name="Kruys A."/>
            <person name="Hutchinson M.I."/>
            <person name="Powell A.J."/>
            <person name="Barry K."/>
            <person name="Miller A.N."/>
            <person name="Grigoriev I.V."/>
            <person name="Debuchy R."/>
            <person name="Gladieux P."/>
            <person name="Thoren M.H."/>
            <person name="Johannesson H."/>
        </authorList>
    </citation>
    <scope>NUCLEOTIDE SEQUENCE</scope>
    <source>
        <strain evidence="2">PSN4</strain>
    </source>
</reference>
<dbReference type="SMART" id="SM00256">
    <property type="entry name" value="FBOX"/>
    <property type="match status" value="1"/>
</dbReference>
<dbReference type="InterPro" id="IPR001810">
    <property type="entry name" value="F-box_dom"/>
</dbReference>
<evidence type="ECO:0000313" key="3">
    <source>
        <dbReference type="Proteomes" id="UP001239445"/>
    </source>
</evidence>
<feature type="domain" description="F-box" evidence="1">
    <location>
        <begin position="4"/>
        <end position="48"/>
    </location>
</feature>
<keyword evidence="3" id="KW-1185">Reference proteome</keyword>
<organism evidence="2 3">
    <name type="scientific">Echria macrotheca</name>
    <dbReference type="NCBI Taxonomy" id="438768"/>
    <lineage>
        <taxon>Eukaryota</taxon>
        <taxon>Fungi</taxon>
        <taxon>Dikarya</taxon>
        <taxon>Ascomycota</taxon>
        <taxon>Pezizomycotina</taxon>
        <taxon>Sordariomycetes</taxon>
        <taxon>Sordariomycetidae</taxon>
        <taxon>Sordariales</taxon>
        <taxon>Schizotheciaceae</taxon>
        <taxon>Echria</taxon>
    </lineage>
</organism>
<dbReference type="InterPro" id="IPR036047">
    <property type="entry name" value="F-box-like_dom_sf"/>
</dbReference>
<accession>A0AAJ0B5Q9</accession>
<sequence length="273" mass="30123">MASSNTINTVPNEILLSVLTHLPSDELLRLTTVSRRFCSAVLRLFRQRLADTAALPDHRLILECYQPSAKLSTPYLYCDYLSTDGLSDPESELTPSSLASSYSHFRPVKQDENRRGRRRYFTASSAAVPGASPDLPDVPSQDIFLDEDVLFSQLCTVTNLVKMGPKPGLFLSHVNVGDGLIRVWRNWLAANAGSAPAPILWADTAHTVGVRFRVAEREQPGAVLVAVGDEMPLAYRLEFDEVVVRAGWLLLMVERSERQEVTTSGKAIVIASI</sequence>
<protein>
    <recommendedName>
        <fullName evidence="1">F-box domain-containing protein</fullName>
    </recommendedName>
</protein>
<dbReference type="SUPFAM" id="SSF81383">
    <property type="entry name" value="F-box domain"/>
    <property type="match status" value="1"/>
</dbReference>
<dbReference type="PROSITE" id="PS50181">
    <property type="entry name" value="FBOX"/>
    <property type="match status" value="1"/>
</dbReference>
<dbReference type="EMBL" id="MU839840">
    <property type="protein sequence ID" value="KAK1752180.1"/>
    <property type="molecule type" value="Genomic_DNA"/>
</dbReference>
<comment type="caution">
    <text evidence="2">The sequence shown here is derived from an EMBL/GenBank/DDBJ whole genome shotgun (WGS) entry which is preliminary data.</text>
</comment>
<name>A0AAJ0B5Q9_9PEZI</name>
<evidence type="ECO:0000313" key="2">
    <source>
        <dbReference type="EMBL" id="KAK1752180.1"/>
    </source>
</evidence>
<dbReference type="Pfam" id="PF12937">
    <property type="entry name" value="F-box-like"/>
    <property type="match status" value="1"/>
</dbReference>
<dbReference type="Proteomes" id="UP001239445">
    <property type="component" value="Unassembled WGS sequence"/>
</dbReference>